<dbReference type="PANTHER" id="PTHR23026">
    <property type="entry name" value="NADPH NITROREDUCTASE"/>
    <property type="match status" value="1"/>
</dbReference>
<dbReference type="InterPro" id="IPR029479">
    <property type="entry name" value="Nitroreductase"/>
</dbReference>
<dbReference type="Pfam" id="PF00881">
    <property type="entry name" value="Nitroreductase"/>
    <property type="match status" value="1"/>
</dbReference>
<dbReference type="EC" id="1.16.8.1" evidence="2"/>
<accession>Q07PG0</accession>
<dbReference type="PANTHER" id="PTHR23026:SF123">
    <property type="entry name" value="NAD(P)H NITROREDUCTASE RV3131-RELATED"/>
    <property type="match status" value="1"/>
</dbReference>
<dbReference type="InterPro" id="IPR050627">
    <property type="entry name" value="Nitroreductase/BluB"/>
</dbReference>
<dbReference type="SUPFAM" id="SSF55469">
    <property type="entry name" value="FMN-dependent nitroreductase-like"/>
    <property type="match status" value="1"/>
</dbReference>
<dbReference type="NCBIfam" id="TIGR02476">
    <property type="entry name" value="BluB"/>
    <property type="match status" value="1"/>
</dbReference>
<name>Q07PG0_RHOP5</name>
<dbReference type="Gene3D" id="3.40.109.10">
    <property type="entry name" value="NADH Oxidase"/>
    <property type="match status" value="1"/>
</dbReference>
<keyword evidence="2" id="KW-0560">Oxidoreductase</keyword>
<dbReference type="KEGG" id="rpe:RPE_2232"/>
<evidence type="ECO:0000313" key="2">
    <source>
        <dbReference type="EMBL" id="ABJ06174.1"/>
    </source>
</evidence>
<protein>
    <submittedName>
        <fullName evidence="2">Cob(II)yrinic acid a,c-diamide reductase</fullName>
        <ecNumber evidence="2">1.16.8.1</ecNumber>
    </submittedName>
</protein>
<dbReference type="eggNOG" id="COG0778">
    <property type="taxonomic scope" value="Bacteria"/>
</dbReference>
<dbReference type="AlphaFoldDB" id="Q07PG0"/>
<feature type="domain" description="Nitroreductase" evidence="1">
    <location>
        <begin position="42"/>
        <end position="208"/>
    </location>
</feature>
<dbReference type="OrthoDB" id="9773807at2"/>
<evidence type="ECO:0000259" key="1">
    <source>
        <dbReference type="Pfam" id="PF00881"/>
    </source>
</evidence>
<sequence length="236" mass="26076">MEARVHTTEIPSPDGVSARADDGAAAVPAFDQRFRAQFADLIAWRRDVRRFRPDPVPAELIDHLLDLAQLAPSVGNSQPWRVVSVDSAAMRGKIQDNFTRCNAQAALSFQGRRAQLYARLKLEGIAIAPKQFAVFCDRGTAQGAGVGCRTMPEALDYSVAVMIETFWLAARAHGLGLGWVSILDPVQVKTDLDVPAPWKFIAYLCVGWPEEEHIDPELERSGWQPRTSAGRTVLQR</sequence>
<dbReference type="GO" id="GO:0016491">
    <property type="term" value="F:oxidoreductase activity"/>
    <property type="evidence" value="ECO:0007669"/>
    <property type="project" value="UniProtKB-KW"/>
</dbReference>
<dbReference type="InterPro" id="IPR000415">
    <property type="entry name" value="Nitroreductase-like"/>
</dbReference>
<organism evidence="2">
    <name type="scientific">Rhodopseudomonas palustris (strain BisA53)</name>
    <dbReference type="NCBI Taxonomy" id="316055"/>
    <lineage>
        <taxon>Bacteria</taxon>
        <taxon>Pseudomonadati</taxon>
        <taxon>Pseudomonadota</taxon>
        <taxon>Alphaproteobacteria</taxon>
        <taxon>Hyphomicrobiales</taxon>
        <taxon>Nitrobacteraceae</taxon>
        <taxon>Rhodopseudomonas</taxon>
    </lineage>
</organism>
<gene>
    <name evidence="2" type="ordered locus">RPE_2232</name>
</gene>
<dbReference type="InterPro" id="IPR012825">
    <property type="entry name" value="BluB"/>
</dbReference>
<reference evidence="2" key="1">
    <citation type="submission" date="2006-09" db="EMBL/GenBank/DDBJ databases">
        <title>Complete sequence of Rhodopseudomonas palustris BisA53.</title>
        <authorList>
            <consortium name="US DOE Joint Genome Institute"/>
            <person name="Copeland A."/>
            <person name="Lucas S."/>
            <person name="Lapidus A."/>
            <person name="Barry K."/>
            <person name="Detter J.C."/>
            <person name="Glavina del Rio T."/>
            <person name="Hammon N."/>
            <person name="Israni S."/>
            <person name="Dalin E."/>
            <person name="Tice H."/>
            <person name="Pitluck S."/>
            <person name="Chain P."/>
            <person name="Malfatti S."/>
            <person name="Shin M."/>
            <person name="Vergez L."/>
            <person name="Schmutz J."/>
            <person name="Larimer F."/>
            <person name="Land M."/>
            <person name="Hauser L."/>
            <person name="Pelletier D.A."/>
            <person name="Kyrpides N."/>
            <person name="Kim E."/>
            <person name="Harwood C.S."/>
            <person name="Oda Y."/>
            <person name="Richardson P."/>
        </authorList>
    </citation>
    <scope>NUCLEOTIDE SEQUENCE [LARGE SCALE GENOMIC DNA]</scope>
    <source>
        <strain evidence="2">BisA53</strain>
    </source>
</reference>
<dbReference type="HOGENOM" id="CLU_070764_3_0_5"/>
<proteinExistence type="predicted"/>
<dbReference type="STRING" id="316055.RPE_2232"/>
<dbReference type="EMBL" id="CP000463">
    <property type="protein sequence ID" value="ABJ06174.1"/>
    <property type="molecule type" value="Genomic_DNA"/>
</dbReference>